<evidence type="ECO:0000256" key="2">
    <source>
        <dbReference type="ARBA" id="ARBA00009853"/>
    </source>
</evidence>
<dbReference type="InterPro" id="IPR037185">
    <property type="entry name" value="EmrE-like"/>
</dbReference>
<dbReference type="AlphaFoldDB" id="A0A939J685"/>
<name>A0A939J685_9HYPH</name>
<proteinExistence type="inferred from homology"/>
<dbReference type="Proteomes" id="UP000664096">
    <property type="component" value="Unassembled WGS sequence"/>
</dbReference>
<evidence type="ECO:0000256" key="1">
    <source>
        <dbReference type="ARBA" id="ARBA00004141"/>
    </source>
</evidence>
<comment type="subcellular location">
    <subcellularLocation>
        <location evidence="1">Membrane</location>
        <topology evidence="1">Multi-pass membrane protein</topology>
    </subcellularLocation>
</comment>
<evidence type="ECO:0000256" key="6">
    <source>
        <dbReference type="SAM" id="Phobius"/>
    </source>
</evidence>
<comment type="caution">
    <text evidence="8">The sequence shown here is derived from an EMBL/GenBank/DDBJ whole genome shotgun (WGS) entry which is preliminary data.</text>
</comment>
<feature type="domain" description="EamA" evidence="7">
    <location>
        <begin position="135"/>
        <end position="262"/>
    </location>
</feature>
<evidence type="ECO:0000256" key="3">
    <source>
        <dbReference type="ARBA" id="ARBA00022692"/>
    </source>
</evidence>
<sequence>MIFAAAKFADGSVGAFQITFLRYVGALATVLLLAHWRGGLLAHRSCQPAAHFLRALCGSSAAVAITWASAHMPIADATAFGMLYGVIAVLLGVVFLKERLNHRLRWAIALSLAGTVIVIVGKGAFREALPAAPAFAAAASACLLAVEGLLIRILGQSEKALSVMLYVCFFGLFLMAAPAYANWQSLNVEAVFTCILLGPVSIGAQYATIRGYRSAPLSVVGPVDYTWIVFAALLGFVAFGERSETTTLVGGALIVLGGVLLVRTSSPPQ</sequence>
<organism evidence="8 9">
    <name type="scientific">Roseibium aggregatum</name>
    <dbReference type="NCBI Taxonomy" id="187304"/>
    <lineage>
        <taxon>Bacteria</taxon>
        <taxon>Pseudomonadati</taxon>
        <taxon>Pseudomonadota</taxon>
        <taxon>Alphaproteobacteria</taxon>
        <taxon>Hyphomicrobiales</taxon>
        <taxon>Stappiaceae</taxon>
        <taxon>Roseibium</taxon>
    </lineage>
</organism>
<reference evidence="8" key="1">
    <citation type="submission" date="2020-12" db="EMBL/GenBank/DDBJ databases">
        <title>Oil enriched cultivation method for isolating marine PHA-producing bacteria.</title>
        <authorList>
            <person name="Zheng W."/>
            <person name="Yu S."/>
            <person name="Huang Y."/>
        </authorList>
    </citation>
    <scope>NUCLEOTIDE SEQUENCE</scope>
    <source>
        <strain evidence="8">SY-2-12</strain>
    </source>
</reference>
<feature type="transmembrane region" description="Helical" evidence="6">
    <location>
        <begin position="52"/>
        <end position="71"/>
    </location>
</feature>
<feature type="transmembrane region" description="Helical" evidence="6">
    <location>
        <begin position="187"/>
        <end position="207"/>
    </location>
</feature>
<evidence type="ECO:0000256" key="5">
    <source>
        <dbReference type="ARBA" id="ARBA00023136"/>
    </source>
</evidence>
<feature type="domain" description="EamA" evidence="7">
    <location>
        <begin position="3"/>
        <end position="119"/>
    </location>
</feature>
<feature type="transmembrane region" description="Helical" evidence="6">
    <location>
        <begin position="108"/>
        <end position="125"/>
    </location>
</feature>
<protein>
    <submittedName>
        <fullName evidence="8">DMT family transporter</fullName>
    </submittedName>
</protein>
<feature type="transmembrane region" description="Helical" evidence="6">
    <location>
        <begin position="20"/>
        <end position="40"/>
    </location>
</feature>
<feature type="transmembrane region" description="Helical" evidence="6">
    <location>
        <begin position="131"/>
        <end position="151"/>
    </location>
</feature>
<keyword evidence="3 6" id="KW-0812">Transmembrane</keyword>
<feature type="transmembrane region" description="Helical" evidence="6">
    <location>
        <begin position="219"/>
        <end position="239"/>
    </location>
</feature>
<dbReference type="Pfam" id="PF00892">
    <property type="entry name" value="EamA"/>
    <property type="match status" value="2"/>
</dbReference>
<keyword evidence="4 6" id="KW-1133">Transmembrane helix</keyword>
<dbReference type="PANTHER" id="PTHR22911">
    <property type="entry name" value="ACYL-MALONYL CONDENSING ENZYME-RELATED"/>
    <property type="match status" value="1"/>
</dbReference>
<dbReference type="GO" id="GO:0016020">
    <property type="term" value="C:membrane"/>
    <property type="evidence" value="ECO:0007669"/>
    <property type="project" value="UniProtKB-SubCell"/>
</dbReference>
<feature type="transmembrane region" description="Helical" evidence="6">
    <location>
        <begin position="163"/>
        <end position="181"/>
    </location>
</feature>
<evidence type="ECO:0000256" key="4">
    <source>
        <dbReference type="ARBA" id="ARBA00022989"/>
    </source>
</evidence>
<feature type="transmembrane region" description="Helical" evidence="6">
    <location>
        <begin position="245"/>
        <end position="262"/>
    </location>
</feature>
<comment type="similarity">
    <text evidence="2">Belongs to the drug/metabolite transporter (DMT) superfamily. 10 TMS drug/metabolite exporter (DME) (TC 2.A.7.3) family.</text>
</comment>
<evidence type="ECO:0000259" key="7">
    <source>
        <dbReference type="Pfam" id="PF00892"/>
    </source>
</evidence>
<evidence type="ECO:0000313" key="8">
    <source>
        <dbReference type="EMBL" id="MBN9673020.1"/>
    </source>
</evidence>
<gene>
    <name evidence="8" type="ORF">JF539_21875</name>
</gene>
<dbReference type="InterPro" id="IPR000620">
    <property type="entry name" value="EamA_dom"/>
</dbReference>
<evidence type="ECO:0000313" key="9">
    <source>
        <dbReference type="Proteomes" id="UP000664096"/>
    </source>
</evidence>
<keyword evidence="5 6" id="KW-0472">Membrane</keyword>
<feature type="transmembrane region" description="Helical" evidence="6">
    <location>
        <begin position="77"/>
        <end position="96"/>
    </location>
</feature>
<accession>A0A939J685</accession>
<dbReference type="SUPFAM" id="SSF103481">
    <property type="entry name" value="Multidrug resistance efflux transporter EmrE"/>
    <property type="match status" value="2"/>
</dbReference>
<dbReference type="EMBL" id="JAEKJZ010000005">
    <property type="protein sequence ID" value="MBN9673020.1"/>
    <property type="molecule type" value="Genomic_DNA"/>
</dbReference>
<dbReference type="PANTHER" id="PTHR22911:SF6">
    <property type="entry name" value="SOLUTE CARRIER FAMILY 35 MEMBER G1"/>
    <property type="match status" value="1"/>
</dbReference>